<reference evidence="3 5" key="1">
    <citation type="submission" date="2014-04" db="EMBL/GenBank/DDBJ databases">
        <title>Genome study of Napier grass stunt phytoplasma.</title>
        <authorList>
            <person name="Kawicha P."/>
            <person name="Dickinson M."/>
            <person name="Hodgetts J."/>
        </authorList>
    </citation>
    <scope>NUCLEOTIDE SEQUENCE [LARGE SCALE GENOMIC DNA]</scope>
    <source>
        <strain evidence="3 5">NGS-S10</strain>
    </source>
</reference>
<keyword evidence="1" id="KW-1133">Transmembrane helix</keyword>
<gene>
    <name evidence="2" type="ORF">AXA84_0214</name>
    <name evidence="3" type="ORF">DH96_00800</name>
</gene>
<sequence length="199" mass="24412">MFFTKKNSFLKQIIISSFLSSLAVIFQVLTFFIKKNFFPLIFNKIFFFDFSIIPFLILTSYANIFFCFFGSFFAETISFFLRGSKYFYNPFFSLFYSICYGLLPSVLLNKKSFSFFKTYFFITLILIIYFFIYFIPRIVWYTILLIEKKNNFPFIEIKSKWNFFKLRYFLFFKFFSIFIFSFILTYFYLKIKKIIISLF</sequence>
<proteinExistence type="predicted"/>
<evidence type="ECO:0000313" key="4">
    <source>
        <dbReference type="Proteomes" id="UP000070069"/>
    </source>
</evidence>
<keyword evidence="1" id="KW-0812">Transmembrane</keyword>
<reference evidence="2 4" key="2">
    <citation type="submission" date="2016-02" db="EMBL/GenBank/DDBJ databases">
        <title>A draft genome sequence of Candidatus Phytoplasma oryzae strain Mbita1, the causative agent of Napier Grass stunt disease in Kenya.</title>
        <authorList>
            <person name="Fischer A."/>
            <person name="Santa-Cruz I."/>
            <person name="Wambua L."/>
            <person name="Olds C."/>
            <person name="Midega C."/>
            <person name="Dickinson M."/>
            <person name="Kawicha P."/>
            <person name="Khan Z."/>
            <person name="Masiga D."/>
            <person name="Jores J."/>
            <person name="Bernd S."/>
        </authorList>
    </citation>
    <scope>NUCLEOTIDE SEQUENCE [LARGE SCALE GENOMIC DNA]</scope>
    <source>
        <strain evidence="2">Mbita1</strain>
    </source>
</reference>
<feature type="transmembrane region" description="Helical" evidence="1">
    <location>
        <begin position="86"/>
        <end position="107"/>
    </location>
</feature>
<name>A0A139JQK9_9MOLU</name>
<dbReference type="RefSeq" id="WP_066540286.1">
    <property type="nucleotide sequence ID" value="NZ_JHUK01000002.1"/>
</dbReference>
<feature type="transmembrane region" description="Helical" evidence="1">
    <location>
        <begin position="45"/>
        <end position="74"/>
    </location>
</feature>
<feature type="transmembrane region" description="Helical" evidence="1">
    <location>
        <begin position="12"/>
        <end position="33"/>
    </location>
</feature>
<keyword evidence="1" id="KW-0472">Membrane</keyword>
<feature type="transmembrane region" description="Helical" evidence="1">
    <location>
        <begin position="119"/>
        <end position="146"/>
    </location>
</feature>
<evidence type="ECO:0000256" key="1">
    <source>
        <dbReference type="SAM" id="Phobius"/>
    </source>
</evidence>
<comment type="caution">
    <text evidence="2">The sequence shown here is derived from an EMBL/GenBank/DDBJ whole genome shotgun (WGS) entry which is preliminary data.</text>
</comment>
<feature type="transmembrane region" description="Helical" evidence="1">
    <location>
        <begin position="166"/>
        <end position="189"/>
    </location>
</feature>
<dbReference type="EMBL" id="JHUK01000002">
    <property type="protein sequence ID" value="RAM57851.1"/>
    <property type="molecule type" value="Genomic_DNA"/>
</dbReference>
<protein>
    <submittedName>
        <fullName evidence="2">Putative membrane protein</fullName>
    </submittedName>
</protein>
<dbReference type="OrthoDB" id="9810492at2"/>
<organism evidence="2 4">
    <name type="scientific">Candidatus Phytoplasma oryzae</name>
    <dbReference type="NCBI Taxonomy" id="203274"/>
    <lineage>
        <taxon>Bacteria</taxon>
        <taxon>Bacillati</taxon>
        <taxon>Mycoplasmatota</taxon>
        <taxon>Mollicutes</taxon>
        <taxon>Acholeplasmatales</taxon>
        <taxon>Acholeplasmataceae</taxon>
        <taxon>Candidatus Phytoplasma</taxon>
        <taxon>16SrXI (Rice yellow dwarf group)</taxon>
    </lineage>
</organism>
<dbReference type="EMBL" id="LTBM01000004">
    <property type="protein sequence ID" value="KXT29267.1"/>
    <property type="molecule type" value="Genomic_DNA"/>
</dbReference>
<dbReference type="AlphaFoldDB" id="A0A139JQK9"/>
<dbReference type="Proteomes" id="UP000249343">
    <property type="component" value="Unassembled WGS sequence"/>
</dbReference>
<accession>A0A139JQK9</accession>
<dbReference type="Proteomes" id="UP000070069">
    <property type="component" value="Unassembled WGS sequence"/>
</dbReference>
<evidence type="ECO:0000313" key="2">
    <source>
        <dbReference type="EMBL" id="KXT29267.1"/>
    </source>
</evidence>
<evidence type="ECO:0000313" key="3">
    <source>
        <dbReference type="EMBL" id="RAM57851.1"/>
    </source>
</evidence>
<dbReference type="PATRIC" id="fig|203274.3.peg.370"/>
<keyword evidence="5" id="KW-1185">Reference proteome</keyword>
<evidence type="ECO:0000313" key="5">
    <source>
        <dbReference type="Proteomes" id="UP000249343"/>
    </source>
</evidence>